<evidence type="ECO:0000313" key="2">
    <source>
        <dbReference type="Proteomes" id="UP001242021"/>
    </source>
</evidence>
<sequence>MNKNIKAISFDICFLKEDNRKYKLESIFKNSINFINEKGDILTLNNKLGFLRSITLNNDDFIKIKNKLEINDSLYIINNNLQIKDIEILLEKSNSRDFLFDFSKININFFENNIDKILENLKEETSQGIIQLFQNKRNMINEYLFNKIKEIDNNKNNITDFSMEILKYYSAGIGSTPSVDDAIVGMIIIAKAYNDDISVFKNNYNKTTNISRNMILNIIDNRASDNIKNLYENDDINRVLELVKEIGSSSGIDMIVGTFLYIKKRRGEFCLRSSL</sequence>
<dbReference type="EMBL" id="CP098754">
    <property type="protein sequence ID" value="WIH95669.1"/>
    <property type="molecule type" value="Genomic_DNA"/>
</dbReference>
<dbReference type="RefSeq" id="WP_115600039.1">
    <property type="nucleotide sequence ID" value="NZ_CALXQO010000006.1"/>
</dbReference>
<name>A0AAJ6GEW1_BRAPL</name>
<dbReference type="Proteomes" id="UP001242021">
    <property type="component" value="Chromosome"/>
</dbReference>
<dbReference type="InterPro" id="IPR021530">
    <property type="entry name" value="AllH-like"/>
</dbReference>
<organism evidence="1 2">
    <name type="scientific">Brachyspira pilosicoli</name>
    <name type="common">Serpulina pilosicoli</name>
    <dbReference type="NCBI Taxonomy" id="52584"/>
    <lineage>
        <taxon>Bacteria</taxon>
        <taxon>Pseudomonadati</taxon>
        <taxon>Spirochaetota</taxon>
        <taxon>Spirochaetia</taxon>
        <taxon>Brachyspirales</taxon>
        <taxon>Brachyspiraceae</taxon>
        <taxon>Brachyspira</taxon>
    </lineage>
</organism>
<evidence type="ECO:0000313" key="1">
    <source>
        <dbReference type="EMBL" id="WIH95669.1"/>
    </source>
</evidence>
<proteinExistence type="predicted"/>
<dbReference type="AlphaFoldDB" id="A0AAJ6GEW1"/>
<dbReference type="Pfam" id="PF11392">
    <property type="entry name" value="AllH"/>
    <property type="match status" value="1"/>
</dbReference>
<gene>
    <name evidence="1" type="ORF">NEH99_03775</name>
</gene>
<accession>A0AAJ6GEW1</accession>
<reference evidence="1" key="1">
    <citation type="submission" date="2022-06" db="EMBL/GenBank/DDBJ databases">
        <title>Brachyspira pilosicoli from pigs in Switzerland.</title>
        <authorList>
            <person name="Schmitt S."/>
            <person name="Arnold M."/>
            <person name="Rossano A."/>
            <person name="Perreten V."/>
        </authorList>
    </citation>
    <scope>NUCLEOTIDE SEQUENCE</scope>
    <source>
        <strain evidence="1">MEI4028</strain>
    </source>
</reference>
<protein>
    <submittedName>
        <fullName evidence="1">DUF2877 domain-containing protein</fullName>
    </submittedName>
</protein>